<sequence>MNNVEVKGVPCTQGEDCVTIMQTIGEKFGCPVTPADLDVAQRVPTKNENQTNILAHFFSETKKAHFVSKARKARLTLFDIDIGASEDSPFSFVNDRLTAENTALFSKASPLKKVKKRKFLWTDNFMIKARKTTDITVYTASLTSPTCHT</sequence>
<keyword evidence="2" id="KW-1185">Reference proteome</keyword>
<dbReference type="AlphaFoldDB" id="A0AAQ4FFB7"/>
<proteinExistence type="predicted"/>
<name>A0AAQ4FFB7_AMBAM</name>
<dbReference type="EMBL" id="JARKHS020003201">
    <property type="protein sequence ID" value="KAK8785929.1"/>
    <property type="molecule type" value="Genomic_DNA"/>
</dbReference>
<reference evidence="1 2" key="1">
    <citation type="journal article" date="2023" name="Arcadia Sci">
        <title>De novo assembly of a long-read Amblyomma americanum tick genome.</title>
        <authorList>
            <person name="Chou S."/>
            <person name="Poskanzer K.E."/>
            <person name="Rollins M."/>
            <person name="Thuy-Boun P.S."/>
        </authorList>
    </citation>
    <scope>NUCLEOTIDE SEQUENCE [LARGE SCALE GENOMIC DNA]</scope>
    <source>
        <strain evidence="1">F_SG_1</strain>
        <tissue evidence="1">Salivary glands</tissue>
    </source>
</reference>
<dbReference type="Proteomes" id="UP001321473">
    <property type="component" value="Unassembled WGS sequence"/>
</dbReference>
<comment type="caution">
    <text evidence="1">The sequence shown here is derived from an EMBL/GenBank/DDBJ whole genome shotgun (WGS) entry which is preliminary data.</text>
</comment>
<protein>
    <submittedName>
        <fullName evidence="1">Uncharacterized protein</fullName>
    </submittedName>
</protein>
<gene>
    <name evidence="1" type="ORF">V5799_007708</name>
</gene>
<accession>A0AAQ4FFB7</accession>
<evidence type="ECO:0000313" key="2">
    <source>
        <dbReference type="Proteomes" id="UP001321473"/>
    </source>
</evidence>
<evidence type="ECO:0000313" key="1">
    <source>
        <dbReference type="EMBL" id="KAK8785929.1"/>
    </source>
</evidence>
<organism evidence="1 2">
    <name type="scientific">Amblyomma americanum</name>
    <name type="common">Lone star tick</name>
    <dbReference type="NCBI Taxonomy" id="6943"/>
    <lineage>
        <taxon>Eukaryota</taxon>
        <taxon>Metazoa</taxon>
        <taxon>Ecdysozoa</taxon>
        <taxon>Arthropoda</taxon>
        <taxon>Chelicerata</taxon>
        <taxon>Arachnida</taxon>
        <taxon>Acari</taxon>
        <taxon>Parasitiformes</taxon>
        <taxon>Ixodida</taxon>
        <taxon>Ixodoidea</taxon>
        <taxon>Ixodidae</taxon>
        <taxon>Amblyomminae</taxon>
        <taxon>Amblyomma</taxon>
    </lineage>
</organism>